<dbReference type="VEuPathDB" id="VectorBase:PHUM433700"/>
<dbReference type="PROSITE" id="PS51354">
    <property type="entry name" value="GLUTAREDOXIN_2"/>
    <property type="match status" value="1"/>
</dbReference>
<evidence type="ECO:0000256" key="3">
    <source>
        <dbReference type="ARBA" id="ARBA00023014"/>
    </source>
</evidence>
<dbReference type="OrthoDB" id="415696at2759"/>
<dbReference type="HOGENOM" id="CLU_026126_12_0_1"/>
<evidence type="ECO:0000313" key="6">
    <source>
        <dbReference type="EnsemblMetazoa" id="PHUM433700-PA"/>
    </source>
</evidence>
<dbReference type="KEGG" id="phu:Phum_PHUM433700"/>
<dbReference type="GO" id="GO:0005634">
    <property type="term" value="C:nucleus"/>
    <property type="evidence" value="ECO:0007669"/>
    <property type="project" value="TreeGrafter"/>
</dbReference>
<dbReference type="SUPFAM" id="SSF52833">
    <property type="entry name" value="Thioredoxin-like"/>
    <property type="match status" value="2"/>
</dbReference>
<dbReference type="eggNOG" id="KOG0911">
    <property type="taxonomic scope" value="Eukaryota"/>
</dbReference>
<dbReference type="InterPro" id="IPR036249">
    <property type="entry name" value="Thioredoxin-like_sf"/>
</dbReference>
<dbReference type="InterPro" id="IPR033658">
    <property type="entry name" value="GRX_PICOT-like"/>
</dbReference>
<dbReference type="CDD" id="cd02984">
    <property type="entry name" value="TRX_PICOT"/>
    <property type="match status" value="1"/>
</dbReference>
<dbReference type="STRING" id="121224.E0VTK1"/>
<dbReference type="FunFam" id="3.40.30.10:FF:000012">
    <property type="entry name" value="Monothiol glutaredoxin"/>
    <property type="match status" value="1"/>
</dbReference>
<dbReference type="AlphaFoldDB" id="E0VTK1"/>
<evidence type="ECO:0000256" key="1">
    <source>
        <dbReference type="ARBA" id="ARBA00022723"/>
    </source>
</evidence>
<evidence type="ECO:0000313" key="5">
    <source>
        <dbReference type="EMBL" id="EEB16728.1"/>
    </source>
</evidence>
<evidence type="ECO:0000313" key="7">
    <source>
        <dbReference type="Proteomes" id="UP000009046"/>
    </source>
</evidence>
<dbReference type="OMA" id="NGPRCGF"/>
<keyword evidence="3" id="KW-0411">Iron-sulfur</keyword>
<dbReference type="PROSITE" id="PS51352">
    <property type="entry name" value="THIOREDOXIN_2"/>
    <property type="match status" value="1"/>
</dbReference>
<dbReference type="InterPro" id="IPR004480">
    <property type="entry name" value="Monothiol_GRX-rel"/>
</dbReference>
<reference evidence="5" key="1">
    <citation type="submission" date="2007-04" db="EMBL/GenBank/DDBJ databases">
        <title>Annotation of Pediculus humanus corporis strain USDA.</title>
        <authorList>
            <person name="Kirkness E."/>
            <person name="Hannick L."/>
            <person name="Hass B."/>
            <person name="Bruggner R."/>
            <person name="Lawson D."/>
            <person name="Bidwell S."/>
            <person name="Joardar V."/>
            <person name="Caler E."/>
            <person name="Walenz B."/>
            <person name="Inman J."/>
            <person name="Schobel S."/>
            <person name="Galinsky K."/>
            <person name="Amedeo P."/>
            <person name="Strausberg R."/>
        </authorList>
    </citation>
    <scope>NUCLEOTIDE SEQUENCE</scope>
    <source>
        <strain evidence="5">USDA</strain>
    </source>
</reference>
<dbReference type="EMBL" id="DS235767">
    <property type="protein sequence ID" value="EEB16728.1"/>
    <property type="molecule type" value="Genomic_DNA"/>
</dbReference>
<gene>
    <name evidence="6" type="primary">8230455</name>
    <name evidence="5" type="ORF">Phum_PHUM433700</name>
</gene>
<dbReference type="PANTHER" id="PTHR10293:SF73">
    <property type="entry name" value="GLUTAREDOXIN-3"/>
    <property type="match status" value="1"/>
</dbReference>
<reference evidence="6" key="3">
    <citation type="submission" date="2021-02" db="UniProtKB">
        <authorList>
            <consortium name="EnsemblMetazoa"/>
        </authorList>
    </citation>
    <scope>IDENTIFICATION</scope>
    <source>
        <strain evidence="6">USDA</strain>
    </source>
</reference>
<dbReference type="Pfam" id="PF00085">
    <property type="entry name" value="Thioredoxin"/>
    <property type="match status" value="1"/>
</dbReference>
<dbReference type="Pfam" id="PF00462">
    <property type="entry name" value="Glutaredoxin"/>
    <property type="match status" value="1"/>
</dbReference>
<organism>
    <name type="scientific">Pediculus humanus subsp. corporis</name>
    <name type="common">Body louse</name>
    <dbReference type="NCBI Taxonomy" id="121224"/>
    <lineage>
        <taxon>Eukaryota</taxon>
        <taxon>Metazoa</taxon>
        <taxon>Ecdysozoa</taxon>
        <taxon>Arthropoda</taxon>
        <taxon>Hexapoda</taxon>
        <taxon>Insecta</taxon>
        <taxon>Pterygota</taxon>
        <taxon>Neoptera</taxon>
        <taxon>Paraneoptera</taxon>
        <taxon>Psocodea</taxon>
        <taxon>Troctomorpha</taxon>
        <taxon>Phthiraptera</taxon>
        <taxon>Anoplura</taxon>
        <taxon>Pediculidae</taxon>
        <taxon>Pediculus</taxon>
    </lineage>
</organism>
<dbReference type="GO" id="GO:0046872">
    <property type="term" value="F:metal ion binding"/>
    <property type="evidence" value="ECO:0007669"/>
    <property type="project" value="UniProtKB-KW"/>
</dbReference>
<dbReference type="GO" id="GO:0006879">
    <property type="term" value="P:intracellular iron ion homeostasis"/>
    <property type="evidence" value="ECO:0007669"/>
    <property type="project" value="TreeGrafter"/>
</dbReference>
<dbReference type="InterPro" id="IPR002109">
    <property type="entry name" value="Glutaredoxin"/>
</dbReference>
<dbReference type="InParanoid" id="E0VTK1"/>
<keyword evidence="7" id="KW-1185">Reference proteome</keyword>
<sequence>MTVTKIVSKNEFEGIIGKYPYVIVNFYAEWASQCAPMNSVLDEMAKLDHYKKIHFAKIEAEVVPEVSVLYKISAVPTILIFKDGVLAETVNGANPAELMTKLSNIAKISPISLSTNIKPVGDSLDNRLKMLINLADVMIFMKGNPSNPRCGFSRTLIGIMNETRVPYQTFDILNDEDVRQGLKKYSNWPTYPQVYVKGELVGGLDIIQELHKNGELMSILQPK</sequence>
<dbReference type="InterPro" id="IPR013766">
    <property type="entry name" value="Thioredoxin_domain"/>
</dbReference>
<dbReference type="GO" id="GO:0051536">
    <property type="term" value="F:iron-sulfur cluster binding"/>
    <property type="evidence" value="ECO:0007669"/>
    <property type="project" value="UniProtKB-KW"/>
</dbReference>
<dbReference type="Gene3D" id="3.40.30.10">
    <property type="entry name" value="Glutaredoxin"/>
    <property type="match status" value="2"/>
</dbReference>
<keyword evidence="1" id="KW-0479">Metal-binding</keyword>
<dbReference type="GO" id="GO:0005829">
    <property type="term" value="C:cytosol"/>
    <property type="evidence" value="ECO:0007669"/>
    <property type="project" value="TreeGrafter"/>
</dbReference>
<dbReference type="FunCoup" id="E0VTK1">
    <property type="interactions" value="1967"/>
</dbReference>
<evidence type="ECO:0000256" key="2">
    <source>
        <dbReference type="ARBA" id="ARBA00023004"/>
    </source>
</evidence>
<accession>E0VTK1</accession>
<dbReference type="EMBL" id="AAZO01005299">
    <property type="status" value="NOT_ANNOTATED_CDS"/>
    <property type="molecule type" value="Genomic_DNA"/>
</dbReference>
<dbReference type="Proteomes" id="UP000009046">
    <property type="component" value="Unassembled WGS sequence"/>
</dbReference>
<dbReference type="RefSeq" id="XP_002429466.1">
    <property type="nucleotide sequence ID" value="XM_002429421.1"/>
</dbReference>
<dbReference type="PANTHER" id="PTHR10293">
    <property type="entry name" value="GLUTAREDOXIN FAMILY MEMBER"/>
    <property type="match status" value="1"/>
</dbReference>
<dbReference type="GeneID" id="8230455"/>
<dbReference type="NCBIfam" id="TIGR00365">
    <property type="entry name" value="Grx4 family monothiol glutaredoxin"/>
    <property type="match status" value="1"/>
</dbReference>
<dbReference type="EnsemblMetazoa" id="PHUM433700-RA">
    <property type="protein sequence ID" value="PHUM433700-PA"/>
    <property type="gene ID" value="PHUM433700"/>
</dbReference>
<name>E0VTK1_PEDHC</name>
<dbReference type="CTD" id="8230455"/>
<keyword evidence="2" id="KW-0408">Iron</keyword>
<dbReference type="CDD" id="cd03028">
    <property type="entry name" value="GRX_PICOT_like"/>
    <property type="match status" value="1"/>
</dbReference>
<reference evidence="5" key="2">
    <citation type="submission" date="2007-04" db="EMBL/GenBank/DDBJ databases">
        <title>The genome of the human body louse.</title>
        <authorList>
            <consortium name="The Human Body Louse Genome Consortium"/>
            <person name="Kirkness E."/>
            <person name="Walenz B."/>
            <person name="Hass B."/>
            <person name="Bruggner R."/>
            <person name="Strausberg R."/>
        </authorList>
    </citation>
    <scope>NUCLEOTIDE SEQUENCE</scope>
    <source>
        <strain evidence="5">USDA</strain>
    </source>
</reference>
<proteinExistence type="predicted"/>
<protein>
    <submittedName>
        <fullName evidence="5 6">Monothiol glutaredoxin-4, putative</fullName>
    </submittedName>
</protein>
<evidence type="ECO:0000259" key="4">
    <source>
        <dbReference type="PROSITE" id="PS51352"/>
    </source>
</evidence>
<feature type="domain" description="Thioredoxin" evidence="4">
    <location>
        <begin position="1"/>
        <end position="107"/>
    </location>
</feature>